<organism evidence="2 3">
    <name type="scientific">Caenorhabditis nigoni</name>
    <dbReference type="NCBI Taxonomy" id="1611254"/>
    <lineage>
        <taxon>Eukaryota</taxon>
        <taxon>Metazoa</taxon>
        <taxon>Ecdysozoa</taxon>
        <taxon>Nematoda</taxon>
        <taxon>Chromadorea</taxon>
        <taxon>Rhabditida</taxon>
        <taxon>Rhabditina</taxon>
        <taxon>Rhabditomorpha</taxon>
        <taxon>Rhabditoidea</taxon>
        <taxon>Rhabditidae</taxon>
        <taxon>Peloderinae</taxon>
        <taxon>Caenorhabditis</taxon>
    </lineage>
</organism>
<gene>
    <name evidence="2" type="primary">Cnig_chr_V.g21060</name>
    <name evidence="2" type="ORF">B9Z55_021060</name>
</gene>
<evidence type="ECO:0000313" key="3">
    <source>
        <dbReference type="Proteomes" id="UP000230233"/>
    </source>
</evidence>
<dbReference type="Proteomes" id="UP000230233">
    <property type="component" value="Chromosome V"/>
</dbReference>
<comment type="caution">
    <text evidence="2">The sequence shown here is derived from an EMBL/GenBank/DDBJ whole genome shotgun (WGS) entry which is preliminary data.</text>
</comment>
<protein>
    <recommendedName>
        <fullName evidence="1">Lin-15A/B-like domain-containing protein</fullName>
    </recommendedName>
</protein>
<feature type="domain" description="Lin-15A/B-like" evidence="1">
    <location>
        <begin position="172"/>
        <end position="291"/>
    </location>
</feature>
<dbReference type="InterPro" id="IPR057432">
    <property type="entry name" value="Lin-15A/B-like_dom"/>
</dbReference>
<dbReference type="AlphaFoldDB" id="A0A2G5TQF5"/>
<evidence type="ECO:0000313" key="2">
    <source>
        <dbReference type="EMBL" id="PIC29504.1"/>
    </source>
</evidence>
<accession>A0A2G5TQF5</accession>
<dbReference type="GO" id="GO:0040027">
    <property type="term" value="P:negative regulation of vulval development"/>
    <property type="evidence" value="ECO:0007669"/>
    <property type="project" value="InterPro"/>
</dbReference>
<dbReference type="PANTHER" id="PTHR22716:SF1">
    <property type="entry name" value="ETS CLASS TRANSCRIPTION FACTOR-RELATED"/>
    <property type="match status" value="1"/>
</dbReference>
<evidence type="ECO:0000259" key="1">
    <source>
        <dbReference type="Pfam" id="PF25375"/>
    </source>
</evidence>
<reference evidence="3" key="1">
    <citation type="submission" date="2017-10" db="EMBL/GenBank/DDBJ databases">
        <title>Rapid genome shrinkage in a self-fertile nematode reveals novel sperm competition proteins.</title>
        <authorList>
            <person name="Yin D."/>
            <person name="Schwarz E.M."/>
            <person name="Thomas C.G."/>
            <person name="Felde R.L."/>
            <person name="Korf I.F."/>
            <person name="Cutter A.D."/>
            <person name="Schartner C.M."/>
            <person name="Ralston E.J."/>
            <person name="Meyer B.J."/>
            <person name="Haag E.S."/>
        </authorList>
    </citation>
    <scope>NUCLEOTIDE SEQUENCE [LARGE SCALE GENOMIC DNA]</scope>
    <source>
        <strain evidence="3">JU1422</strain>
    </source>
</reference>
<sequence length="294" mass="34271">MDEAVIKDEVIEETCNFTFKNGEYVEVKQEGIEQKPANLLERDIKTETNGDFFDKSTLDGFLEDVKTEPEENDSKIKMSKESIYQCKICQMRMPRKLLRLVKSEKDKTVLSEIFKVGGFTEANPTHVCYSHIQTIIDDNDDKTKSPSTAFEQRLRSFVTRNKNLMKERKLRRRICQVCHMNKPYSQLYQIGSKDIRMVIMIGCILRGTHSVEQAKDYTENNRKFTCYSHCKQSIDMIFVHLGVRNTREFWNCPIRTMGCLMDIVKSIDSNFTAEEIVSALNSLFDKIPTFERFS</sequence>
<dbReference type="PANTHER" id="PTHR22716">
    <property type="entry name" value="ETS CLASS TRANSCRIPTION FACTOR-RELATED-RELATED"/>
    <property type="match status" value="1"/>
</dbReference>
<name>A0A2G5TQF5_9PELO</name>
<dbReference type="InterPro" id="IPR040129">
    <property type="entry name" value="Lin-15B-like"/>
</dbReference>
<proteinExistence type="predicted"/>
<dbReference type="EMBL" id="PDUG01000005">
    <property type="protein sequence ID" value="PIC29504.1"/>
    <property type="molecule type" value="Genomic_DNA"/>
</dbReference>
<dbReference type="Pfam" id="PF25375">
    <property type="entry name" value="Lin-15B"/>
    <property type="match status" value="1"/>
</dbReference>
<keyword evidence="3" id="KW-1185">Reference proteome</keyword>